<dbReference type="SUPFAM" id="SSF52047">
    <property type="entry name" value="RNI-like"/>
    <property type="match status" value="1"/>
</dbReference>
<evidence type="ECO:0000313" key="2">
    <source>
        <dbReference type="EMBL" id="GFP90539.1"/>
    </source>
</evidence>
<dbReference type="SUPFAM" id="SSF81383">
    <property type="entry name" value="F-box domain"/>
    <property type="match status" value="1"/>
</dbReference>
<dbReference type="AlphaFoldDB" id="A0A830BW73"/>
<feature type="domain" description="F-box" evidence="1">
    <location>
        <begin position="14"/>
        <end position="67"/>
    </location>
</feature>
<comment type="caution">
    <text evidence="2">The sequence shown here is derived from an EMBL/GenBank/DDBJ whole genome shotgun (WGS) entry which is preliminary data.</text>
</comment>
<dbReference type="InterPro" id="IPR001810">
    <property type="entry name" value="F-box_dom"/>
</dbReference>
<dbReference type="EMBL" id="BMAC01000220">
    <property type="protein sequence ID" value="GFP90539.1"/>
    <property type="molecule type" value="Genomic_DNA"/>
</dbReference>
<sequence>MERTNKVADAKKQDSTIDDLPDDVIVDILSRIHRREAVRTSVLSRRWRYLSSFCSSPGTLKLDYRDLFSSADSDIVSSGKRVSYYQTKDLKEKYIEWVNRVLELHQDMRLDCLIIRSPRLESRYVYPYHGWDPKPGEADDWIFLAMHKKVKMFELEVAKSLRLVSVDIEDEVVHYFLASCPYLEQLCIRDSHVTKNLRVVDPLQNLKDLEISNCQSIQSVEIFVTNLVSCTYEGGRVIFPFKEIPNLSELTIGGDFARSFIYEPKKHTSYSAQLVKLALSILNTVSSQPLSQRSPPINYHNNGGSESSDSFLRIQRPDLSRLCSLKYLELNLMLPVGKSIHFFAKFINASPLLKELTIKISYMVTDPRSDEKLGFPEESPSTKLEGRRHKNLKVVKMSGYVGGSSDDKFILRLLNIAQSLETVAIDTESEYYDQTPWDCAAQCPKERRGPCGFCTTRDIGARTRIEAKRRAKQLKSSFPPKTKAELIVT</sequence>
<dbReference type="Gene3D" id="1.20.1280.50">
    <property type="match status" value="1"/>
</dbReference>
<gene>
    <name evidence="2" type="ORF">PHJA_001197800</name>
</gene>
<dbReference type="InterPro" id="IPR036047">
    <property type="entry name" value="F-box-like_dom_sf"/>
</dbReference>
<dbReference type="PANTHER" id="PTHR34145">
    <property type="entry name" value="OS02G0105600 PROTEIN"/>
    <property type="match status" value="1"/>
</dbReference>
<evidence type="ECO:0000313" key="3">
    <source>
        <dbReference type="Proteomes" id="UP000653305"/>
    </source>
</evidence>
<dbReference type="OrthoDB" id="1254547at2759"/>
<dbReference type="InterPro" id="IPR032675">
    <property type="entry name" value="LRR_dom_sf"/>
</dbReference>
<protein>
    <recommendedName>
        <fullName evidence="1">F-box domain-containing protein</fullName>
    </recommendedName>
</protein>
<keyword evidence="3" id="KW-1185">Reference proteome</keyword>
<dbReference type="Gene3D" id="3.80.10.10">
    <property type="entry name" value="Ribonuclease Inhibitor"/>
    <property type="match status" value="1"/>
</dbReference>
<accession>A0A830BW73</accession>
<dbReference type="Pfam" id="PF00646">
    <property type="entry name" value="F-box"/>
    <property type="match status" value="1"/>
</dbReference>
<dbReference type="PROSITE" id="PS50181">
    <property type="entry name" value="FBOX"/>
    <property type="match status" value="1"/>
</dbReference>
<dbReference type="CDD" id="cd22160">
    <property type="entry name" value="F-box_AtFBL13-like"/>
    <property type="match status" value="1"/>
</dbReference>
<organism evidence="2 3">
    <name type="scientific">Phtheirospermum japonicum</name>
    <dbReference type="NCBI Taxonomy" id="374723"/>
    <lineage>
        <taxon>Eukaryota</taxon>
        <taxon>Viridiplantae</taxon>
        <taxon>Streptophyta</taxon>
        <taxon>Embryophyta</taxon>
        <taxon>Tracheophyta</taxon>
        <taxon>Spermatophyta</taxon>
        <taxon>Magnoliopsida</taxon>
        <taxon>eudicotyledons</taxon>
        <taxon>Gunneridae</taxon>
        <taxon>Pentapetalae</taxon>
        <taxon>asterids</taxon>
        <taxon>lamiids</taxon>
        <taxon>Lamiales</taxon>
        <taxon>Orobanchaceae</taxon>
        <taxon>Orobanchaceae incertae sedis</taxon>
        <taxon>Phtheirospermum</taxon>
    </lineage>
</organism>
<dbReference type="InterPro" id="IPR053781">
    <property type="entry name" value="F-box_AtFBL13-like"/>
</dbReference>
<dbReference type="Proteomes" id="UP000653305">
    <property type="component" value="Unassembled WGS sequence"/>
</dbReference>
<dbReference type="InterPro" id="IPR055357">
    <property type="entry name" value="LRR_At1g61320_AtMIF1"/>
</dbReference>
<reference evidence="2" key="1">
    <citation type="submission" date="2020-07" db="EMBL/GenBank/DDBJ databases">
        <title>Ethylene signaling mediates host invasion by parasitic plants.</title>
        <authorList>
            <person name="Yoshida S."/>
        </authorList>
    </citation>
    <scope>NUCLEOTIDE SEQUENCE</scope>
    <source>
        <strain evidence="2">Okayama</strain>
    </source>
</reference>
<dbReference type="InterPro" id="IPR053772">
    <property type="entry name" value="At1g61320/At1g61330-like"/>
</dbReference>
<proteinExistence type="predicted"/>
<dbReference type="PANTHER" id="PTHR34145:SF68">
    <property type="entry name" value="FBD DOMAIN-CONTAINING PROTEIN"/>
    <property type="match status" value="1"/>
</dbReference>
<name>A0A830BW73_9LAMI</name>
<evidence type="ECO:0000259" key="1">
    <source>
        <dbReference type="PROSITE" id="PS50181"/>
    </source>
</evidence>
<dbReference type="Pfam" id="PF23622">
    <property type="entry name" value="LRR_At1g61320_AtMIF1"/>
    <property type="match status" value="2"/>
</dbReference>